<dbReference type="SUPFAM" id="SSF69572">
    <property type="entry name" value="Activating enzymes of the ubiquitin-like proteins"/>
    <property type="match status" value="1"/>
</dbReference>
<dbReference type="InterPro" id="IPR000011">
    <property type="entry name" value="UBQ/SUMO-activ_enz_E1-like"/>
</dbReference>
<evidence type="ECO:0000256" key="6">
    <source>
        <dbReference type="ARBA" id="ARBA00026003"/>
    </source>
</evidence>
<dbReference type="PRINTS" id="PR01849">
    <property type="entry name" value="UBIQUITINACT"/>
</dbReference>
<protein>
    <recommendedName>
        <fullName evidence="7">SUMO-activating enzyme subunit 1</fullName>
    </recommendedName>
    <alternativeName>
        <fullName evidence="8">Ubiquitin-like 1-activating enzyme E1A</fullName>
    </alternativeName>
</protein>
<evidence type="ECO:0000259" key="9">
    <source>
        <dbReference type="Pfam" id="PF00899"/>
    </source>
</evidence>
<evidence type="ECO:0000256" key="5">
    <source>
        <dbReference type="ARBA" id="ARBA00023242"/>
    </source>
</evidence>
<keyword evidence="5" id="KW-0539">Nucleus</keyword>
<evidence type="ECO:0000256" key="4">
    <source>
        <dbReference type="ARBA" id="ARBA00022786"/>
    </source>
</evidence>
<dbReference type="Pfam" id="PF00899">
    <property type="entry name" value="ThiF"/>
    <property type="match status" value="1"/>
</dbReference>
<keyword evidence="11" id="KW-1185">Reference proteome</keyword>
<proteinExistence type="inferred from homology"/>
<comment type="subcellular location">
    <subcellularLocation>
        <location evidence="1">Nucleus</location>
    </subcellularLocation>
</comment>
<keyword evidence="4" id="KW-0833">Ubl conjugation pathway</keyword>
<comment type="pathway">
    <text evidence="2">Protein modification; protein sumoylation.</text>
</comment>
<evidence type="ECO:0000256" key="7">
    <source>
        <dbReference type="ARBA" id="ARBA00044187"/>
    </source>
</evidence>
<dbReference type="InterPro" id="IPR000594">
    <property type="entry name" value="ThiF_NAD_FAD-bd"/>
</dbReference>
<evidence type="ECO:0000256" key="8">
    <source>
        <dbReference type="ARBA" id="ARBA00044354"/>
    </source>
</evidence>
<evidence type="ECO:0000256" key="3">
    <source>
        <dbReference type="ARBA" id="ARBA00005673"/>
    </source>
</evidence>
<dbReference type="Gene3D" id="3.40.50.720">
    <property type="entry name" value="NAD(P)-binding Rossmann-like Domain"/>
    <property type="match status" value="1"/>
</dbReference>
<evidence type="ECO:0000256" key="1">
    <source>
        <dbReference type="ARBA" id="ARBA00004123"/>
    </source>
</evidence>
<accession>A0ABN7B6A0</accession>
<organism evidence="10 11">
    <name type="scientific">Nesidiocoris tenuis</name>
    <dbReference type="NCBI Taxonomy" id="355587"/>
    <lineage>
        <taxon>Eukaryota</taxon>
        <taxon>Metazoa</taxon>
        <taxon>Ecdysozoa</taxon>
        <taxon>Arthropoda</taxon>
        <taxon>Hexapoda</taxon>
        <taxon>Insecta</taxon>
        <taxon>Pterygota</taxon>
        <taxon>Neoptera</taxon>
        <taxon>Paraneoptera</taxon>
        <taxon>Hemiptera</taxon>
        <taxon>Heteroptera</taxon>
        <taxon>Panheteroptera</taxon>
        <taxon>Cimicomorpha</taxon>
        <taxon>Miridae</taxon>
        <taxon>Dicyphina</taxon>
        <taxon>Nesidiocoris</taxon>
    </lineage>
</organism>
<reference evidence="10 11" key="1">
    <citation type="submission" date="2023-09" db="EMBL/GenBank/DDBJ databases">
        <title>Nesidiocoris tenuis whole genome shotgun sequence.</title>
        <authorList>
            <person name="Shibata T."/>
            <person name="Shimoda M."/>
            <person name="Kobayashi T."/>
            <person name="Uehara T."/>
        </authorList>
    </citation>
    <scope>NUCLEOTIDE SEQUENCE [LARGE SCALE GENOMIC DNA]</scope>
    <source>
        <strain evidence="10 11">Japan</strain>
    </source>
</reference>
<gene>
    <name evidence="10" type="ORF">NTJ_12746</name>
</gene>
<dbReference type="PANTHER" id="PTHR10953">
    <property type="entry name" value="UBIQUITIN-ACTIVATING ENZYME E1"/>
    <property type="match status" value="1"/>
</dbReference>
<sequence length="330" mass="37518">MVETSTQLTADEEKLYDRQIRLWGIESQKRLRTARLLLIGLSGLGAEVAKNIVLSGIKSITFLDDKPYTKELAFSQFLIPLEKIGENRAEASVERAQILNPLVEVSAETHKIAELTEDYFTSARWDVVIAIGQEEPQVKRLDAICRRNGLKFFAGEVSGMFGYFFTDLNTHSYTKTIKNRLKKDEVVEETVKSEMKFPSFESAVNQEFEKGSRKLRNLDPSYFALKILFKFREEKSRNPVSLEEDWDALDLLRNRILAKYDQPKERVPDEFLEALVGPEMGPVCAIVGSILSQELIKAISCQDEPHKNTFFFNPLNNKGTVVNLGTVADQ</sequence>
<name>A0ABN7B6A0_9HEMI</name>
<comment type="subunit">
    <text evidence="6">Heterodimer of SAE1 and UBA2/SAE2. The heterodimer corresponds to the two domains that are encoded on a single polypeptide chain in ubiquitin-activating enzyme E1. Interacts with UBE2I.</text>
</comment>
<comment type="similarity">
    <text evidence="3">Belongs to the ubiquitin-activating E1 family.</text>
</comment>
<dbReference type="PANTHER" id="PTHR10953:SF162">
    <property type="entry name" value="SUMO-ACTIVATING ENZYME SUBUNIT 1"/>
    <property type="match status" value="1"/>
</dbReference>
<evidence type="ECO:0000313" key="10">
    <source>
        <dbReference type="EMBL" id="BES99926.1"/>
    </source>
</evidence>
<feature type="domain" description="THIF-type NAD/FAD binding fold" evidence="9">
    <location>
        <begin position="16"/>
        <end position="318"/>
    </location>
</feature>
<dbReference type="InterPro" id="IPR045886">
    <property type="entry name" value="ThiF/MoeB/HesA"/>
</dbReference>
<evidence type="ECO:0000313" key="11">
    <source>
        <dbReference type="Proteomes" id="UP001307889"/>
    </source>
</evidence>
<dbReference type="InterPro" id="IPR035985">
    <property type="entry name" value="Ubiquitin-activating_enz"/>
</dbReference>
<dbReference type="EMBL" id="AP028919">
    <property type="protein sequence ID" value="BES99926.1"/>
    <property type="molecule type" value="Genomic_DNA"/>
</dbReference>
<evidence type="ECO:0000256" key="2">
    <source>
        <dbReference type="ARBA" id="ARBA00004718"/>
    </source>
</evidence>
<dbReference type="Proteomes" id="UP001307889">
    <property type="component" value="Chromosome 11"/>
</dbReference>